<dbReference type="Proteomes" id="UP000679950">
    <property type="component" value="Unassembled WGS sequence"/>
</dbReference>
<keyword evidence="3" id="KW-1185">Reference proteome</keyword>
<organism evidence="2 3">
    <name type="scientific">Lederbergia ruris</name>
    <dbReference type="NCBI Taxonomy" id="217495"/>
    <lineage>
        <taxon>Bacteria</taxon>
        <taxon>Bacillati</taxon>
        <taxon>Bacillota</taxon>
        <taxon>Bacilli</taxon>
        <taxon>Bacillales</taxon>
        <taxon>Bacillaceae</taxon>
        <taxon>Lederbergia</taxon>
    </lineage>
</organism>
<gene>
    <name evidence="2" type="ORF">J8TS2_16270</name>
</gene>
<dbReference type="RefSeq" id="WP_158323565.1">
    <property type="nucleotide sequence ID" value="NZ_BORB01000011.1"/>
</dbReference>
<sequence length="60" mass="6730">MELMTSYERKGMEKGIKQGKQEGKIEGKIEGKQDSICTFLEARFGSSADSVQKQFVQSII</sequence>
<reference evidence="2 3" key="1">
    <citation type="submission" date="2021-03" db="EMBL/GenBank/DDBJ databases">
        <title>Antimicrobial resistance genes in bacteria isolated from Japanese honey, and their potential for conferring macrolide and lincosamide resistance in the American foulbrood pathogen Paenibacillus larvae.</title>
        <authorList>
            <person name="Okamoto M."/>
            <person name="Kumagai M."/>
            <person name="Kanamori H."/>
            <person name="Takamatsu D."/>
        </authorList>
    </citation>
    <scope>NUCLEOTIDE SEQUENCE [LARGE SCALE GENOMIC DNA]</scope>
    <source>
        <strain evidence="2 3">J8TS2</strain>
    </source>
</reference>
<proteinExistence type="predicted"/>
<feature type="compositionally biased region" description="Basic and acidic residues" evidence="1">
    <location>
        <begin position="7"/>
        <end position="27"/>
    </location>
</feature>
<accession>A0ABQ4KH65</accession>
<evidence type="ECO:0000313" key="3">
    <source>
        <dbReference type="Proteomes" id="UP000679950"/>
    </source>
</evidence>
<evidence type="ECO:0000256" key="1">
    <source>
        <dbReference type="SAM" id="MobiDB-lite"/>
    </source>
</evidence>
<comment type="caution">
    <text evidence="2">The sequence shown here is derived from an EMBL/GenBank/DDBJ whole genome shotgun (WGS) entry which is preliminary data.</text>
</comment>
<evidence type="ECO:0008006" key="4">
    <source>
        <dbReference type="Google" id="ProtNLM"/>
    </source>
</evidence>
<evidence type="ECO:0000313" key="2">
    <source>
        <dbReference type="EMBL" id="GIN57308.1"/>
    </source>
</evidence>
<name>A0ABQ4KH65_9BACI</name>
<feature type="region of interest" description="Disordered" evidence="1">
    <location>
        <begin position="1"/>
        <end position="27"/>
    </location>
</feature>
<dbReference type="EMBL" id="BORB01000011">
    <property type="protein sequence ID" value="GIN57308.1"/>
    <property type="molecule type" value="Genomic_DNA"/>
</dbReference>
<protein>
    <recommendedName>
        <fullName evidence="4">Transposase</fullName>
    </recommendedName>
</protein>